<feature type="domain" description="Major facilitator superfamily (MFS) profile" evidence="9">
    <location>
        <begin position="13"/>
        <end position="494"/>
    </location>
</feature>
<evidence type="ECO:0000256" key="7">
    <source>
        <dbReference type="SAM" id="MobiDB-lite"/>
    </source>
</evidence>
<keyword evidence="2" id="KW-0813">Transport</keyword>
<feature type="transmembrane region" description="Helical" evidence="8">
    <location>
        <begin position="103"/>
        <end position="127"/>
    </location>
</feature>
<dbReference type="InterPro" id="IPR004638">
    <property type="entry name" value="EmrB-like"/>
</dbReference>
<dbReference type="Pfam" id="PF07690">
    <property type="entry name" value="MFS_1"/>
    <property type="match status" value="1"/>
</dbReference>
<dbReference type="InterPro" id="IPR036259">
    <property type="entry name" value="MFS_trans_sf"/>
</dbReference>
<feature type="transmembrane region" description="Helical" evidence="8">
    <location>
        <begin position="48"/>
        <end position="66"/>
    </location>
</feature>
<organism evidence="10 11">
    <name type="scientific">Paenibacillus selenitireducens</name>
    <dbReference type="NCBI Taxonomy" id="1324314"/>
    <lineage>
        <taxon>Bacteria</taxon>
        <taxon>Bacillati</taxon>
        <taxon>Bacillota</taxon>
        <taxon>Bacilli</taxon>
        <taxon>Bacillales</taxon>
        <taxon>Paenibacillaceae</taxon>
        <taxon>Paenibacillus</taxon>
    </lineage>
</organism>
<keyword evidence="11" id="KW-1185">Reference proteome</keyword>
<feature type="transmembrane region" description="Helical" evidence="8">
    <location>
        <begin position="400"/>
        <end position="416"/>
    </location>
</feature>
<dbReference type="PANTHER" id="PTHR23501:SF170">
    <property type="entry name" value="MULTIDRUG RESISTANCE PROTEIN 3"/>
    <property type="match status" value="1"/>
</dbReference>
<keyword evidence="6 8" id="KW-0472">Membrane</keyword>
<evidence type="ECO:0000256" key="8">
    <source>
        <dbReference type="SAM" id="Phobius"/>
    </source>
</evidence>
<keyword evidence="4 8" id="KW-0812">Transmembrane</keyword>
<evidence type="ECO:0000256" key="4">
    <source>
        <dbReference type="ARBA" id="ARBA00022692"/>
    </source>
</evidence>
<feature type="transmembrane region" description="Helical" evidence="8">
    <location>
        <begin position="332"/>
        <end position="353"/>
    </location>
</feature>
<evidence type="ECO:0000256" key="6">
    <source>
        <dbReference type="ARBA" id="ARBA00023136"/>
    </source>
</evidence>
<dbReference type="Gene3D" id="1.20.1250.20">
    <property type="entry name" value="MFS general substrate transporter like domains"/>
    <property type="match status" value="1"/>
</dbReference>
<evidence type="ECO:0000256" key="3">
    <source>
        <dbReference type="ARBA" id="ARBA00022475"/>
    </source>
</evidence>
<dbReference type="STRING" id="1324314.BVG16_03445"/>
<feature type="transmembrane region" description="Helical" evidence="8">
    <location>
        <begin position="139"/>
        <end position="158"/>
    </location>
</feature>
<feature type="transmembrane region" description="Helical" evidence="8">
    <location>
        <begin position="300"/>
        <end position="320"/>
    </location>
</feature>
<dbReference type="NCBIfam" id="TIGR00711">
    <property type="entry name" value="efflux_EmrB"/>
    <property type="match status" value="1"/>
</dbReference>
<feature type="compositionally biased region" description="Basic and acidic residues" evidence="7">
    <location>
        <begin position="504"/>
        <end position="522"/>
    </location>
</feature>
<dbReference type="InterPro" id="IPR011701">
    <property type="entry name" value="MFS"/>
</dbReference>
<feature type="transmembrane region" description="Helical" evidence="8">
    <location>
        <begin position="266"/>
        <end position="288"/>
    </location>
</feature>
<feature type="transmembrane region" description="Helical" evidence="8">
    <location>
        <begin position="468"/>
        <end position="489"/>
    </location>
</feature>
<comment type="caution">
    <text evidence="10">The sequence shown here is derived from an EMBL/GenBank/DDBJ whole genome shotgun (WGS) entry which is preliminary data.</text>
</comment>
<dbReference type="PANTHER" id="PTHR23501">
    <property type="entry name" value="MAJOR FACILITATOR SUPERFAMILY"/>
    <property type="match status" value="1"/>
</dbReference>
<evidence type="ECO:0000259" key="9">
    <source>
        <dbReference type="PROSITE" id="PS50850"/>
    </source>
</evidence>
<evidence type="ECO:0000256" key="1">
    <source>
        <dbReference type="ARBA" id="ARBA00004651"/>
    </source>
</evidence>
<evidence type="ECO:0000313" key="11">
    <source>
        <dbReference type="Proteomes" id="UP000190188"/>
    </source>
</evidence>
<feature type="transmembrane region" description="Helical" evidence="8">
    <location>
        <begin position="228"/>
        <end position="246"/>
    </location>
</feature>
<evidence type="ECO:0000256" key="2">
    <source>
        <dbReference type="ARBA" id="ARBA00022448"/>
    </source>
</evidence>
<dbReference type="PRINTS" id="PR01036">
    <property type="entry name" value="TCRTETB"/>
</dbReference>
<dbReference type="GO" id="GO:0022857">
    <property type="term" value="F:transmembrane transporter activity"/>
    <property type="evidence" value="ECO:0007669"/>
    <property type="project" value="InterPro"/>
</dbReference>
<feature type="transmembrane region" description="Helical" evidence="8">
    <location>
        <begin position="359"/>
        <end position="388"/>
    </location>
</feature>
<dbReference type="FunFam" id="1.20.1720.10:FF:000004">
    <property type="entry name" value="EmrB/QacA family drug resistance transporter"/>
    <property type="match status" value="1"/>
</dbReference>
<dbReference type="InterPro" id="IPR020846">
    <property type="entry name" value="MFS_dom"/>
</dbReference>
<dbReference type="Gene3D" id="1.20.1720.10">
    <property type="entry name" value="Multidrug resistance protein D"/>
    <property type="match status" value="1"/>
</dbReference>
<accession>A0A1T2XNE0</accession>
<feature type="transmembrane region" description="Helical" evidence="8">
    <location>
        <begin position="197"/>
        <end position="216"/>
    </location>
</feature>
<comment type="subcellular location">
    <subcellularLocation>
        <location evidence="1">Cell membrane</location>
        <topology evidence="1">Multi-pass membrane protein</topology>
    </subcellularLocation>
</comment>
<feature type="transmembrane region" description="Helical" evidence="8">
    <location>
        <begin position="78"/>
        <end position="97"/>
    </location>
</feature>
<reference evidence="10 11" key="1">
    <citation type="submission" date="2017-01" db="EMBL/GenBank/DDBJ databases">
        <title>Genome analysis of Paenibacillus selenitrireducens ES3-24.</title>
        <authorList>
            <person name="Xu D."/>
            <person name="Yao R."/>
            <person name="Zheng S."/>
        </authorList>
    </citation>
    <scope>NUCLEOTIDE SEQUENCE [LARGE SCALE GENOMIC DNA]</scope>
    <source>
        <strain evidence="10 11">ES3-24</strain>
    </source>
</reference>
<dbReference type="Proteomes" id="UP000190188">
    <property type="component" value="Unassembled WGS sequence"/>
</dbReference>
<name>A0A1T2XNE0_9BACL</name>
<sequence length="529" mass="57284">MSVQPKKGNQALIVTGLMLALLLAALDQTIVSTAMPTIVKELGGLDKFVWVFSAYMIASVAGMPIFGKLSDMFGRKIFFLFGLVVFMGGSALCGMAQDMTQLIIYRAIQGIGGGALMPIIFTIVFDIFPAEKRGKMQGLFGAVFGLSGVVGPLVGSFFTDYVNWTWIFYINLPLGIVAFFIILLAYHETKDHRKQQINWLGTVLMITTILCLMFGLELGGKEGYAWGSWKIIGLFTAFVVLLALFLWQQKVAKDPIIPLDLFKNKLFRSCMAIGFFYGALMIAGATYIPLFIQGVFEGSATNAGLVLMPLMLGNVFSSIMGGRFVGKVSFRAILSVSVVLVIISTILLSTISIDTSKTLITIYMVVMGLGIGASFSVIPIAALTGIPFHQRGSVNSLNTFFRTIGAAIGVTIYGTLQSRHLQDLIQNKIDPAFASQLGDGRGLLQPEVRQVIPKDALHQLLSSLADSIAYVFQWSIVIAILAAIFIWLMGNSRLEIPGKAKSGSSKEGDDHVDEAGHSRPSDGVEQPSV</sequence>
<feature type="transmembrane region" description="Helical" evidence="8">
    <location>
        <begin position="164"/>
        <end position="185"/>
    </location>
</feature>
<dbReference type="SUPFAM" id="SSF103473">
    <property type="entry name" value="MFS general substrate transporter"/>
    <property type="match status" value="1"/>
</dbReference>
<dbReference type="CDD" id="cd17502">
    <property type="entry name" value="MFS_Azr1_MDR_like"/>
    <property type="match status" value="1"/>
</dbReference>
<keyword evidence="5 8" id="KW-1133">Transmembrane helix</keyword>
<dbReference type="PROSITE" id="PS50850">
    <property type="entry name" value="MFS"/>
    <property type="match status" value="1"/>
</dbReference>
<dbReference type="EMBL" id="MSZX01000001">
    <property type="protein sequence ID" value="OPA81377.1"/>
    <property type="molecule type" value="Genomic_DNA"/>
</dbReference>
<protein>
    <submittedName>
        <fullName evidence="10">MFS transporter</fullName>
    </submittedName>
</protein>
<gene>
    <name evidence="10" type="ORF">BVG16_03445</name>
</gene>
<feature type="region of interest" description="Disordered" evidence="7">
    <location>
        <begin position="498"/>
        <end position="529"/>
    </location>
</feature>
<dbReference type="OrthoDB" id="9816041at2"/>
<keyword evidence="3" id="KW-1003">Cell membrane</keyword>
<evidence type="ECO:0000313" key="10">
    <source>
        <dbReference type="EMBL" id="OPA81377.1"/>
    </source>
</evidence>
<evidence type="ECO:0000256" key="5">
    <source>
        <dbReference type="ARBA" id="ARBA00022989"/>
    </source>
</evidence>
<proteinExistence type="predicted"/>
<dbReference type="GO" id="GO:0005886">
    <property type="term" value="C:plasma membrane"/>
    <property type="evidence" value="ECO:0007669"/>
    <property type="project" value="UniProtKB-SubCell"/>
</dbReference>
<dbReference type="AlphaFoldDB" id="A0A1T2XNE0"/>
<dbReference type="RefSeq" id="WP_078497114.1">
    <property type="nucleotide sequence ID" value="NZ_MSZX01000001.1"/>
</dbReference>